<dbReference type="CDD" id="cd04301">
    <property type="entry name" value="NAT_SF"/>
    <property type="match status" value="1"/>
</dbReference>
<feature type="domain" description="N-acetyltransferase" evidence="1">
    <location>
        <begin position="13"/>
        <end position="156"/>
    </location>
</feature>
<gene>
    <name evidence="2" type="ORF">C7B45_12295</name>
</gene>
<protein>
    <submittedName>
        <fullName evidence="2">N-acetyltransferase</fullName>
    </submittedName>
</protein>
<dbReference type="Proteomes" id="UP000241848">
    <property type="component" value="Unassembled WGS sequence"/>
</dbReference>
<organism evidence="2 3">
    <name type="scientific">Sulfobacillus acidophilus</name>
    <dbReference type="NCBI Taxonomy" id="53633"/>
    <lineage>
        <taxon>Bacteria</taxon>
        <taxon>Bacillati</taxon>
        <taxon>Bacillota</taxon>
        <taxon>Clostridia</taxon>
        <taxon>Eubacteriales</taxon>
        <taxon>Clostridiales Family XVII. Incertae Sedis</taxon>
        <taxon>Sulfobacillus</taxon>
    </lineage>
</organism>
<dbReference type="GO" id="GO:0016747">
    <property type="term" value="F:acyltransferase activity, transferring groups other than amino-acyl groups"/>
    <property type="evidence" value="ECO:0007669"/>
    <property type="project" value="InterPro"/>
</dbReference>
<dbReference type="Gene3D" id="3.40.630.30">
    <property type="match status" value="1"/>
</dbReference>
<name>A0A2T2WFP8_9FIRM</name>
<proteinExistence type="predicted"/>
<evidence type="ECO:0000313" key="2">
    <source>
        <dbReference type="EMBL" id="PSR21077.1"/>
    </source>
</evidence>
<dbReference type="EMBL" id="PXYV01000043">
    <property type="protein sequence ID" value="PSR21077.1"/>
    <property type="molecule type" value="Genomic_DNA"/>
</dbReference>
<dbReference type="AlphaFoldDB" id="A0A2T2WFP8"/>
<dbReference type="InterPro" id="IPR016181">
    <property type="entry name" value="Acyl_CoA_acyltransferase"/>
</dbReference>
<dbReference type="PROSITE" id="PS51186">
    <property type="entry name" value="GNAT"/>
    <property type="match status" value="1"/>
</dbReference>
<keyword evidence="2" id="KW-0808">Transferase</keyword>
<dbReference type="InterPro" id="IPR000182">
    <property type="entry name" value="GNAT_dom"/>
</dbReference>
<dbReference type="Pfam" id="PF00583">
    <property type="entry name" value="Acetyltransf_1"/>
    <property type="match status" value="1"/>
</dbReference>
<reference evidence="2 3" key="1">
    <citation type="journal article" date="2014" name="BMC Genomics">
        <title>Comparison of environmental and isolate Sulfobacillus genomes reveals diverse carbon, sulfur, nitrogen, and hydrogen metabolisms.</title>
        <authorList>
            <person name="Justice N.B."/>
            <person name="Norman A."/>
            <person name="Brown C.T."/>
            <person name="Singh A."/>
            <person name="Thomas B.C."/>
            <person name="Banfield J.F."/>
        </authorList>
    </citation>
    <scope>NUCLEOTIDE SEQUENCE [LARGE SCALE GENOMIC DNA]</scope>
    <source>
        <strain evidence="2">AMDSBA3</strain>
    </source>
</reference>
<sequence length="156" mass="17845">MKPKLWPPYFRHYRVNRIHWGDIRQIASLERAVFLEPLALNRIWRYYLSRRCGYLVVKDGRAVIAYFGFELCGGYAHVIANVTHPTYRKQGLATFVLTAAEPWAKAMGALAFLGEVRKSNVGQLRVLHSIGWTDVIMIPAFFGNGEDAQIVMKVFS</sequence>
<accession>A0A2T2WFP8</accession>
<evidence type="ECO:0000259" key="1">
    <source>
        <dbReference type="PROSITE" id="PS51186"/>
    </source>
</evidence>
<dbReference type="SUPFAM" id="SSF55729">
    <property type="entry name" value="Acyl-CoA N-acyltransferases (Nat)"/>
    <property type="match status" value="1"/>
</dbReference>
<comment type="caution">
    <text evidence="2">The sequence shown here is derived from an EMBL/GenBank/DDBJ whole genome shotgun (WGS) entry which is preliminary data.</text>
</comment>
<evidence type="ECO:0000313" key="3">
    <source>
        <dbReference type="Proteomes" id="UP000241848"/>
    </source>
</evidence>